<dbReference type="PROSITE" id="PS50887">
    <property type="entry name" value="GGDEF"/>
    <property type="match status" value="1"/>
</dbReference>
<dbReference type="NCBIfam" id="TIGR00254">
    <property type="entry name" value="GGDEF"/>
    <property type="match status" value="1"/>
</dbReference>
<evidence type="ECO:0000259" key="3">
    <source>
        <dbReference type="PROSITE" id="PS50887"/>
    </source>
</evidence>
<gene>
    <name evidence="4" type="ORF">FS320_15285</name>
</gene>
<dbReference type="CDD" id="cd01949">
    <property type="entry name" value="GGDEF"/>
    <property type="match status" value="1"/>
</dbReference>
<dbReference type="OrthoDB" id="9812260at2"/>
<dbReference type="InterPro" id="IPR029787">
    <property type="entry name" value="Nucleotide_cyclase"/>
</dbReference>
<evidence type="ECO:0000313" key="5">
    <source>
        <dbReference type="Proteomes" id="UP000403266"/>
    </source>
</evidence>
<dbReference type="SMART" id="SM00267">
    <property type="entry name" value="GGDEF"/>
    <property type="match status" value="1"/>
</dbReference>
<dbReference type="SUPFAM" id="SSF55073">
    <property type="entry name" value="Nucleotide cyclase"/>
    <property type="match status" value="1"/>
</dbReference>
<dbReference type="EC" id="2.7.7.65" evidence="1"/>
<dbReference type="PANTHER" id="PTHR45138:SF9">
    <property type="entry name" value="DIGUANYLATE CYCLASE DGCM-RELATED"/>
    <property type="match status" value="1"/>
</dbReference>
<dbReference type="Pfam" id="PF12860">
    <property type="entry name" value="PAS_7"/>
    <property type="match status" value="1"/>
</dbReference>
<comment type="catalytic activity">
    <reaction evidence="2">
        <text>2 GTP = 3',3'-c-di-GMP + 2 diphosphate</text>
        <dbReference type="Rhea" id="RHEA:24898"/>
        <dbReference type="ChEBI" id="CHEBI:33019"/>
        <dbReference type="ChEBI" id="CHEBI:37565"/>
        <dbReference type="ChEBI" id="CHEBI:58805"/>
        <dbReference type="EC" id="2.7.7.65"/>
    </reaction>
</comment>
<dbReference type="InterPro" id="IPR000160">
    <property type="entry name" value="GGDEF_dom"/>
</dbReference>
<evidence type="ECO:0000256" key="2">
    <source>
        <dbReference type="ARBA" id="ARBA00034247"/>
    </source>
</evidence>
<dbReference type="Gene3D" id="3.30.70.270">
    <property type="match status" value="1"/>
</dbReference>
<sequence length="325" mass="36116">MTVFRSDLDDETLRCLVEALTVSGQAVSIYDAEDRLRYANQTYRDIFLGGHRGSFTFTDVLRYGARHGIGTKINGGDVEALTARTLPRRRAVPRRSFETDLLDGRWLWMDQTSLPNGWVLTVGADITALKHNEKTLRQAHEAALTASHTDHLTDLPNRRHILDLLDEALAEARPSGRSLCVALIDIDHFKAVNDTYGHDAGDAVLRNFAQGCRERLREGGWAGRMGGEEFLLLLPGVRLNDAILIIERVRAGFPAETLPGHLPDLRFTFSAGVTEALPHDDRSSILYRADRALYAAKAEGRNCTSIGFEPETSMSRKASSFNTIK</sequence>
<dbReference type="InterPro" id="IPR050469">
    <property type="entry name" value="Diguanylate_Cyclase"/>
</dbReference>
<dbReference type="Proteomes" id="UP000403266">
    <property type="component" value="Unassembled WGS sequence"/>
</dbReference>
<keyword evidence="5" id="KW-1185">Reference proteome</keyword>
<dbReference type="RefSeq" id="WP_152712714.1">
    <property type="nucleotide sequence ID" value="NZ_VOSJ01000053.1"/>
</dbReference>
<organism evidence="4 5">
    <name type="scientific">Microvirga tunisiensis</name>
    <dbReference type="NCBI Taxonomy" id="2108360"/>
    <lineage>
        <taxon>Bacteria</taxon>
        <taxon>Pseudomonadati</taxon>
        <taxon>Pseudomonadota</taxon>
        <taxon>Alphaproteobacteria</taxon>
        <taxon>Hyphomicrobiales</taxon>
        <taxon>Methylobacteriaceae</taxon>
        <taxon>Microvirga</taxon>
    </lineage>
</organism>
<protein>
    <recommendedName>
        <fullName evidence="1">diguanylate cyclase</fullName>
        <ecNumber evidence="1">2.7.7.65</ecNumber>
    </recommendedName>
</protein>
<dbReference type="FunFam" id="3.30.70.270:FF:000001">
    <property type="entry name" value="Diguanylate cyclase domain protein"/>
    <property type="match status" value="1"/>
</dbReference>
<dbReference type="GO" id="GO:0052621">
    <property type="term" value="F:diguanylate cyclase activity"/>
    <property type="evidence" value="ECO:0007669"/>
    <property type="project" value="UniProtKB-EC"/>
</dbReference>
<comment type="caution">
    <text evidence="4">The sequence shown here is derived from an EMBL/GenBank/DDBJ whole genome shotgun (WGS) entry which is preliminary data.</text>
</comment>
<dbReference type="AlphaFoldDB" id="A0A5N7MI24"/>
<feature type="domain" description="GGDEF" evidence="3">
    <location>
        <begin position="177"/>
        <end position="309"/>
    </location>
</feature>
<dbReference type="PANTHER" id="PTHR45138">
    <property type="entry name" value="REGULATORY COMPONENTS OF SENSORY TRANSDUCTION SYSTEM"/>
    <property type="match status" value="1"/>
</dbReference>
<dbReference type="Pfam" id="PF00990">
    <property type="entry name" value="GGDEF"/>
    <property type="match status" value="1"/>
</dbReference>
<proteinExistence type="predicted"/>
<dbReference type="EMBL" id="VOSK01000053">
    <property type="protein sequence ID" value="MPR26543.1"/>
    <property type="molecule type" value="Genomic_DNA"/>
</dbReference>
<evidence type="ECO:0000313" key="4">
    <source>
        <dbReference type="EMBL" id="MPR26543.1"/>
    </source>
</evidence>
<accession>A0A5N7MI24</accession>
<evidence type="ECO:0000256" key="1">
    <source>
        <dbReference type="ARBA" id="ARBA00012528"/>
    </source>
</evidence>
<reference evidence="4 5" key="1">
    <citation type="journal article" date="2019" name="Syst. Appl. Microbiol.">
        <title>Microvirga tunisiensis sp. nov., a root nodule symbiotic bacterium isolated from Lupinus micranthus and L. luteus grown in Northern Tunisia.</title>
        <authorList>
            <person name="Msaddak A."/>
            <person name="Rejili M."/>
            <person name="Duran D."/>
            <person name="Mars M."/>
            <person name="Palacios J.M."/>
            <person name="Ruiz-Argueso T."/>
            <person name="Rey L."/>
            <person name="Imperial J."/>
        </authorList>
    </citation>
    <scope>NUCLEOTIDE SEQUENCE [LARGE SCALE GENOMIC DNA]</scope>
    <source>
        <strain evidence="4 5">Lmie10</strain>
    </source>
</reference>
<dbReference type="InterPro" id="IPR043128">
    <property type="entry name" value="Rev_trsase/Diguanyl_cyclase"/>
</dbReference>
<name>A0A5N7MI24_9HYPH</name>